<evidence type="ECO:0000313" key="2">
    <source>
        <dbReference type="Proteomes" id="UP000504607"/>
    </source>
</evidence>
<dbReference type="OrthoDB" id="1882119at2759"/>
<feature type="domain" description="DUF7812" evidence="1">
    <location>
        <begin position="95"/>
        <end position="552"/>
    </location>
</feature>
<proteinExistence type="predicted"/>
<dbReference type="InterPro" id="IPR056714">
    <property type="entry name" value="DUF7812"/>
</dbReference>
<evidence type="ECO:0000259" key="1">
    <source>
        <dbReference type="Pfam" id="PF25104"/>
    </source>
</evidence>
<dbReference type="PANTHER" id="PTHR36786:SF1">
    <property type="entry name" value="2-ISOPROPYLMALATE SYNTHASE"/>
    <property type="match status" value="1"/>
</dbReference>
<gene>
    <name evidence="3" type="primary">LOC105054525</name>
</gene>
<dbReference type="Pfam" id="PF25104">
    <property type="entry name" value="DUF7812"/>
    <property type="match status" value="1"/>
</dbReference>
<dbReference type="Proteomes" id="UP000504607">
    <property type="component" value="Chromosome 11"/>
</dbReference>
<dbReference type="FunCoup" id="A0A6I9RZ84">
    <property type="interactions" value="1349"/>
</dbReference>
<evidence type="ECO:0000313" key="3">
    <source>
        <dbReference type="RefSeq" id="XP_010934360.1"/>
    </source>
</evidence>
<dbReference type="InParanoid" id="A0A6I9RZ84"/>
<accession>A0A6I9RZ84</accession>
<dbReference type="AlphaFoldDB" id="A0A6I9RZ84"/>
<protein>
    <submittedName>
        <fullName evidence="3">Uncharacterized protein LOC105054525 isoform X1</fullName>
    </submittedName>
</protein>
<dbReference type="RefSeq" id="XP_010934360.1">
    <property type="nucleotide sequence ID" value="XM_010936058.3"/>
</dbReference>
<reference evidence="3" key="1">
    <citation type="submission" date="2025-08" db="UniProtKB">
        <authorList>
            <consortium name="RefSeq"/>
        </authorList>
    </citation>
    <scope>IDENTIFICATION</scope>
</reference>
<dbReference type="PANTHER" id="PTHR36786">
    <property type="entry name" value="2-ISOPROPYLMALATE SYNTHASE"/>
    <property type="match status" value="1"/>
</dbReference>
<keyword evidence="2" id="KW-1185">Reference proteome</keyword>
<name>A0A6I9RZ84_ELAGV</name>
<organism evidence="2 3">
    <name type="scientific">Elaeis guineensis var. tenera</name>
    <name type="common">Oil palm</name>
    <dbReference type="NCBI Taxonomy" id="51953"/>
    <lineage>
        <taxon>Eukaryota</taxon>
        <taxon>Viridiplantae</taxon>
        <taxon>Streptophyta</taxon>
        <taxon>Embryophyta</taxon>
        <taxon>Tracheophyta</taxon>
        <taxon>Spermatophyta</taxon>
        <taxon>Magnoliopsida</taxon>
        <taxon>Liliopsida</taxon>
        <taxon>Arecaceae</taxon>
        <taxon>Arecoideae</taxon>
        <taxon>Cocoseae</taxon>
        <taxon>Elaeidinae</taxon>
        <taxon>Elaeis</taxon>
    </lineage>
</organism>
<sequence>MPLVLKDLYCLLLKLSPDASCLQGGFGDSTSLFVSSPWLQTRIEFAEIVNLSDLLFKELREQLEQLLPAVQVPPSLVAGEKKIGCEASPQAFLPLLRCCAIMLRFLEFDLSLVLERCDILLAVLRRLPAPNLPSHLHECARVLDGVDTEARVPRPAFCPAVLEVFIDEFLVQPQLRKHFIMTDYVSATTDKLLASHGINGDISAVQELVSGHFLLTYYHESTFSGFIHSLSWTDEVDDMIPELGLDAALTLLGSCTMFTLPPMLQAHLILLASRCIGVQRPTDNKPDDELMGRYILAFELSVKLYVNYTSNLDLIDKYIGFVGQSGSRTTKSLDSYLRSVTRNMLNYQIDKLVDFCHSHSQGMLSGTKADILSNSVAYIRGNHHVVDEMCRDETCLFLNLITLGILPGEIEESTSDKRGDKIQQEIYCLAAVLKLMSSALLQIVWNLRQNGCLHGVKTLKDYTICKEYDFILSIISCFGKYDANQLVQNILLDVMGMHPVQHEGAMLMLAHFVCLSSYSFHRRLGFLWKGCIFMMMTIMNLLLLEEGSLDAFSPSLSNMKDAALHHSPLEKSPKEAALQSLVHRRSSAIIASSLQNIQTLYLRDNIRCLTYGKQRIDAGERNLGETQDGQSGILSIIPTEDLGRHCPSTNEADTCNGEAFIECLPGYHKNPSEWDDLVDFIECKRGKDYSSWMRKRKRFRRWQHERRHGKKKFLKEVEAGARKTRSRKAM</sequence>